<dbReference type="InterPro" id="IPR008271">
    <property type="entry name" value="Ser/Thr_kinase_AS"/>
</dbReference>
<dbReference type="Pfam" id="PF07714">
    <property type="entry name" value="PK_Tyr_Ser-Thr"/>
    <property type="match status" value="1"/>
</dbReference>
<proteinExistence type="predicted"/>
<dbReference type="EMBL" id="BKCJ010004759">
    <property type="protein sequence ID" value="GEU62925.1"/>
    <property type="molecule type" value="Genomic_DNA"/>
</dbReference>
<feature type="compositionally biased region" description="Low complexity" evidence="15">
    <location>
        <begin position="918"/>
        <end position="939"/>
    </location>
</feature>
<evidence type="ECO:0000256" key="9">
    <source>
        <dbReference type="ARBA" id="ARBA00022840"/>
    </source>
</evidence>
<dbReference type="AlphaFoldDB" id="A0A6L2LS15"/>
<dbReference type="PANTHER" id="PTHR27003">
    <property type="entry name" value="OS07G0166700 PROTEIN"/>
    <property type="match status" value="1"/>
</dbReference>
<dbReference type="Gene3D" id="3.30.200.20">
    <property type="entry name" value="Phosphorylase Kinase, domain 1"/>
    <property type="match status" value="2"/>
</dbReference>
<organism evidence="17">
    <name type="scientific">Tanacetum cinerariifolium</name>
    <name type="common">Dalmatian daisy</name>
    <name type="synonym">Chrysanthemum cinerariifolium</name>
    <dbReference type="NCBI Taxonomy" id="118510"/>
    <lineage>
        <taxon>Eukaryota</taxon>
        <taxon>Viridiplantae</taxon>
        <taxon>Streptophyta</taxon>
        <taxon>Embryophyta</taxon>
        <taxon>Tracheophyta</taxon>
        <taxon>Spermatophyta</taxon>
        <taxon>Magnoliopsida</taxon>
        <taxon>eudicotyledons</taxon>
        <taxon>Gunneridae</taxon>
        <taxon>Pentapetalae</taxon>
        <taxon>asterids</taxon>
        <taxon>campanulids</taxon>
        <taxon>Asterales</taxon>
        <taxon>Asteraceae</taxon>
        <taxon>Asteroideae</taxon>
        <taxon>Anthemideae</taxon>
        <taxon>Anthemidinae</taxon>
        <taxon>Tanacetum</taxon>
    </lineage>
</organism>
<dbReference type="PROSITE" id="PS00108">
    <property type="entry name" value="PROTEIN_KINASE_ST"/>
    <property type="match status" value="1"/>
</dbReference>
<dbReference type="InterPro" id="IPR000719">
    <property type="entry name" value="Prot_kinase_dom"/>
</dbReference>
<evidence type="ECO:0000259" key="16">
    <source>
        <dbReference type="PROSITE" id="PS50011"/>
    </source>
</evidence>
<evidence type="ECO:0000256" key="11">
    <source>
        <dbReference type="ARBA" id="ARBA00023136"/>
    </source>
</evidence>
<keyword evidence="13" id="KW-0325">Glycoprotein</keyword>
<keyword evidence="11" id="KW-0472">Membrane</keyword>
<keyword evidence="8 17" id="KW-0418">Kinase</keyword>
<evidence type="ECO:0000256" key="2">
    <source>
        <dbReference type="ARBA" id="ARBA00022527"/>
    </source>
</evidence>
<name>A0A6L2LS15_TANCI</name>
<dbReference type="InterPro" id="IPR045272">
    <property type="entry name" value="ANXUR1/2-like"/>
</dbReference>
<keyword evidence="6" id="KW-0677">Repeat</keyword>
<dbReference type="GO" id="GO:0005524">
    <property type="term" value="F:ATP binding"/>
    <property type="evidence" value="ECO:0007669"/>
    <property type="project" value="UniProtKB-UniRule"/>
</dbReference>
<feature type="binding site" evidence="14">
    <location>
        <position position="68"/>
    </location>
    <ligand>
        <name>ATP</name>
        <dbReference type="ChEBI" id="CHEBI:30616"/>
    </ligand>
</feature>
<dbReference type="PANTHER" id="PTHR27003:SF408">
    <property type="entry name" value="PROTEIN KINASE DOMAIN-CONTAINING PROTEIN"/>
    <property type="match status" value="1"/>
</dbReference>
<dbReference type="Pfam" id="PF00069">
    <property type="entry name" value="Pkinase"/>
    <property type="match status" value="1"/>
</dbReference>
<sequence>MFFSTGHKAESSLTLESLQQPCRQFTFSEIQLATQNFDESLIIGGGGFGKVYKGTIIHNASLLTAAIKRLDLTSNQGAVEFWAEVEMLTKLRHCHLVSLIGYCNDKKEMILVYEYMPHGTLEDHLHKCRTSLPWVRRLNMCIGAARGLDYLHTGTGIKHGVVHHDIKSSNILLHDSWEANISDFGLSKICPKNQQSTYVNTNVKGTFGYLDPDYFYTGKLTRKSDVYAFGVVLFEVLCRKQAVDGSLDEQEWSLAVWAQDSIKEGKLKEIVDNDIKGEISPKCLKMFAHLAKKCLHKHSKRRPTMAEVVVGLESVLSLQEKANKTLRTSGMTLFGRKAPTVLSPSNGENSVVRRSLKSLEIYLRTVGGEEKGLYMFTFDALSVATENFSEANKISQKLFPLMHKGRLQNGQGIAIAQPNFLNMNEQLMNEVSIPAKLEHENLIQLLGYCIKGTQVFLVYDFAPYASLDSLIFDPVCNLLDWNKRYKILRGVARVLLYLHKYAPIQVIHCDIIPENVLLEESWNPKLSGFSRARCFDINETSSIIVDQVPGTIGYIAPEYVKENRLSDKVDVFNFGVLVFETISGRRTYDCISETNKNLQHHVCRTQQEGTSSYEIDGDLTSVSRIIKIALLCIQEDVDDRPTMEEVVRMLHGRSSLALSVPKVPTWIMDDRKRIQIIEKAMQEDHNYGAVDEPTLVLSFTILPAAMGPRKDSTSDDSNTTITEQLAQLIAATTASSTTSTQTANNLADLIQATQNLTLKIDELTNHVVINDLDNGSPRQRSPRRRPSPTRHRSPNHRHPRSPKINIPQFNGSNALDWLFQAKNFFSYYRSLVKNESNLQYSILWVKHYPEFERVSNQVTGLSQQGLRNCFISGLRPDIQAELAIHKPTTLHQAYGLAKLVEDKFQLGAQQKQSYQPKPNFTTVASSSSSTPSTNTNTMPPLLPTPPKQPPTLPFTKLSPDALIQRRKDGLCFKCPEKYFPGHKCSPPQFMIIVDNDSQEEPTDIQRNHLKRLKTHYSCHCQTPHTLAYTHHKPFVSLVTLLANQSPS</sequence>
<feature type="domain" description="Protein kinase" evidence="16">
    <location>
        <begin position="388"/>
        <end position="654"/>
    </location>
</feature>
<dbReference type="GO" id="GO:0006950">
    <property type="term" value="P:response to stress"/>
    <property type="evidence" value="ECO:0007669"/>
    <property type="project" value="UniProtKB-ARBA"/>
</dbReference>
<keyword evidence="12" id="KW-0675">Receptor</keyword>
<dbReference type="GO" id="GO:0004714">
    <property type="term" value="F:transmembrane receptor protein tyrosine kinase activity"/>
    <property type="evidence" value="ECO:0007669"/>
    <property type="project" value="InterPro"/>
</dbReference>
<evidence type="ECO:0000256" key="13">
    <source>
        <dbReference type="ARBA" id="ARBA00023180"/>
    </source>
</evidence>
<keyword evidence="3" id="KW-0808">Transferase</keyword>
<evidence type="ECO:0000256" key="8">
    <source>
        <dbReference type="ARBA" id="ARBA00022777"/>
    </source>
</evidence>
<evidence type="ECO:0000256" key="4">
    <source>
        <dbReference type="ARBA" id="ARBA00022692"/>
    </source>
</evidence>
<feature type="compositionally biased region" description="Basic residues" evidence="15">
    <location>
        <begin position="780"/>
        <end position="801"/>
    </location>
</feature>
<dbReference type="PROSITE" id="PS00107">
    <property type="entry name" value="PROTEIN_KINASE_ATP"/>
    <property type="match status" value="1"/>
</dbReference>
<keyword evidence="2" id="KW-0723">Serine/threonine-protein kinase</keyword>
<reference evidence="17" key="1">
    <citation type="journal article" date="2019" name="Sci. Rep.">
        <title>Draft genome of Tanacetum cinerariifolium, the natural source of mosquito coil.</title>
        <authorList>
            <person name="Yamashiro T."/>
            <person name="Shiraishi A."/>
            <person name="Satake H."/>
            <person name="Nakayama K."/>
        </authorList>
    </citation>
    <scope>NUCLEOTIDE SEQUENCE</scope>
</reference>
<dbReference type="InterPro" id="IPR001245">
    <property type="entry name" value="Ser-Thr/Tyr_kinase_cat_dom"/>
</dbReference>
<keyword evidence="7 14" id="KW-0547">Nucleotide-binding</keyword>
<evidence type="ECO:0000256" key="6">
    <source>
        <dbReference type="ARBA" id="ARBA00022737"/>
    </source>
</evidence>
<feature type="region of interest" description="Disordered" evidence="15">
    <location>
        <begin position="770"/>
        <end position="807"/>
    </location>
</feature>
<evidence type="ECO:0000256" key="10">
    <source>
        <dbReference type="ARBA" id="ARBA00022989"/>
    </source>
</evidence>
<evidence type="ECO:0000256" key="1">
    <source>
        <dbReference type="ARBA" id="ARBA00004167"/>
    </source>
</evidence>
<evidence type="ECO:0000256" key="15">
    <source>
        <dbReference type="SAM" id="MobiDB-lite"/>
    </source>
</evidence>
<dbReference type="GO" id="GO:0004674">
    <property type="term" value="F:protein serine/threonine kinase activity"/>
    <property type="evidence" value="ECO:0007669"/>
    <property type="project" value="UniProtKB-KW"/>
</dbReference>
<dbReference type="FunFam" id="1.10.510.10:FF:000129">
    <property type="entry name" value="cysteine-rich receptor-like protein kinase 10"/>
    <property type="match status" value="1"/>
</dbReference>
<dbReference type="InterPro" id="IPR011009">
    <property type="entry name" value="Kinase-like_dom_sf"/>
</dbReference>
<dbReference type="SUPFAM" id="SSF56112">
    <property type="entry name" value="Protein kinase-like (PK-like)"/>
    <property type="match status" value="2"/>
</dbReference>
<dbReference type="Gene3D" id="1.10.510.10">
    <property type="entry name" value="Transferase(Phosphotransferase) domain 1"/>
    <property type="match status" value="2"/>
</dbReference>
<evidence type="ECO:0000256" key="14">
    <source>
        <dbReference type="PROSITE-ProRule" id="PRU10141"/>
    </source>
</evidence>
<evidence type="ECO:0000256" key="12">
    <source>
        <dbReference type="ARBA" id="ARBA00023170"/>
    </source>
</evidence>
<keyword evidence="5" id="KW-0732">Signal</keyword>
<gene>
    <name evidence="17" type="ORF">Tci_034903</name>
</gene>
<keyword evidence="4" id="KW-0812">Transmembrane</keyword>
<dbReference type="GO" id="GO:0009506">
    <property type="term" value="C:plasmodesma"/>
    <property type="evidence" value="ECO:0007669"/>
    <property type="project" value="TreeGrafter"/>
</dbReference>
<dbReference type="FunFam" id="3.30.200.20:FF:000039">
    <property type="entry name" value="receptor-like protein kinase FERONIA"/>
    <property type="match status" value="1"/>
</dbReference>
<dbReference type="PROSITE" id="PS50011">
    <property type="entry name" value="PROTEIN_KINASE_DOM"/>
    <property type="match status" value="2"/>
</dbReference>
<comment type="caution">
    <text evidence="17">The sequence shown here is derived from an EMBL/GenBank/DDBJ whole genome shotgun (WGS) entry which is preliminary data.</text>
</comment>
<evidence type="ECO:0000256" key="7">
    <source>
        <dbReference type="ARBA" id="ARBA00022741"/>
    </source>
</evidence>
<feature type="region of interest" description="Disordered" evidence="15">
    <location>
        <begin position="910"/>
        <end position="948"/>
    </location>
</feature>
<protein>
    <submittedName>
        <fullName evidence="17">Serine-threonine/tyrosine-protein kinase catalytic domain-containing protein</fullName>
    </submittedName>
</protein>
<dbReference type="InterPro" id="IPR017441">
    <property type="entry name" value="Protein_kinase_ATP_BS"/>
</dbReference>
<dbReference type="GO" id="GO:0005886">
    <property type="term" value="C:plasma membrane"/>
    <property type="evidence" value="ECO:0007669"/>
    <property type="project" value="TreeGrafter"/>
</dbReference>
<accession>A0A6L2LS15</accession>
<keyword evidence="10" id="KW-1133">Transmembrane helix</keyword>
<dbReference type="FunFam" id="1.10.510.10:FF:000084">
    <property type="entry name" value="Wall-associated receptor kinase 2"/>
    <property type="match status" value="1"/>
</dbReference>
<evidence type="ECO:0000256" key="5">
    <source>
        <dbReference type="ARBA" id="ARBA00022729"/>
    </source>
</evidence>
<evidence type="ECO:0000256" key="3">
    <source>
        <dbReference type="ARBA" id="ARBA00022679"/>
    </source>
</evidence>
<comment type="subcellular location">
    <subcellularLocation>
        <location evidence="1">Membrane</location>
        <topology evidence="1">Single-pass membrane protein</topology>
    </subcellularLocation>
</comment>
<feature type="domain" description="Protein kinase" evidence="16">
    <location>
        <begin position="37"/>
        <end position="316"/>
    </location>
</feature>
<dbReference type="SMART" id="SM00220">
    <property type="entry name" value="S_TKc"/>
    <property type="match status" value="2"/>
</dbReference>
<evidence type="ECO:0000313" key="17">
    <source>
        <dbReference type="EMBL" id="GEU62925.1"/>
    </source>
</evidence>
<keyword evidence="9 14" id="KW-0067">ATP-binding</keyword>